<organism evidence="1 2">
    <name type="scientific">Blastomyces silverae</name>
    <dbReference type="NCBI Taxonomy" id="2060906"/>
    <lineage>
        <taxon>Eukaryota</taxon>
        <taxon>Fungi</taxon>
        <taxon>Dikarya</taxon>
        <taxon>Ascomycota</taxon>
        <taxon>Pezizomycotina</taxon>
        <taxon>Eurotiomycetes</taxon>
        <taxon>Eurotiomycetidae</taxon>
        <taxon>Onygenales</taxon>
        <taxon>Ajellomycetaceae</taxon>
        <taxon>Blastomyces</taxon>
    </lineage>
</organism>
<dbReference type="EMBL" id="LDEV01002327">
    <property type="protein sequence ID" value="KLJ09520.1"/>
    <property type="molecule type" value="Genomic_DNA"/>
</dbReference>
<accession>A0A0H1BDU9</accession>
<dbReference type="Proteomes" id="UP000053573">
    <property type="component" value="Unassembled WGS sequence"/>
</dbReference>
<name>A0A0H1BDU9_9EURO</name>
<evidence type="ECO:0000313" key="2">
    <source>
        <dbReference type="Proteomes" id="UP000053573"/>
    </source>
</evidence>
<proteinExistence type="predicted"/>
<evidence type="ECO:0000313" key="1">
    <source>
        <dbReference type="EMBL" id="KLJ09520.1"/>
    </source>
</evidence>
<dbReference type="AlphaFoldDB" id="A0A0H1BDU9"/>
<sequence>MSLTVRFTYRYFHIHRSRENRLAAAFCKGTARGGQSFGGGKAKESAICRLLQFRACARLQREGDEGDEGDWE</sequence>
<comment type="caution">
    <text evidence="1">The sequence shown here is derived from an EMBL/GenBank/DDBJ whole genome shotgun (WGS) entry which is preliminary data.</text>
</comment>
<protein>
    <submittedName>
        <fullName evidence="1">Uncharacterized protein</fullName>
    </submittedName>
</protein>
<gene>
    <name evidence="1" type="ORF">EMPG_15045</name>
</gene>
<keyword evidence="2" id="KW-1185">Reference proteome</keyword>
<reference evidence="2" key="1">
    <citation type="journal article" date="2015" name="PLoS Genet.">
        <title>The dynamic genome and transcriptome of the human fungal pathogen Blastomyces and close relative Emmonsia.</title>
        <authorList>
            <person name="Munoz J.F."/>
            <person name="Gauthier G.M."/>
            <person name="Desjardins C.A."/>
            <person name="Gallo J.E."/>
            <person name="Holder J."/>
            <person name="Sullivan T.D."/>
            <person name="Marty A.J."/>
            <person name="Carmen J.C."/>
            <person name="Chen Z."/>
            <person name="Ding L."/>
            <person name="Gujja S."/>
            <person name="Magrini V."/>
            <person name="Misas E."/>
            <person name="Mitreva M."/>
            <person name="Priest M."/>
            <person name="Saif S."/>
            <person name="Whiston E.A."/>
            <person name="Young S."/>
            <person name="Zeng Q."/>
            <person name="Goldman W.E."/>
            <person name="Mardis E.R."/>
            <person name="Taylor J.W."/>
            <person name="McEwen J.G."/>
            <person name="Clay O.K."/>
            <person name="Klein B.S."/>
            <person name="Cuomo C.A."/>
        </authorList>
    </citation>
    <scope>NUCLEOTIDE SEQUENCE [LARGE SCALE GENOMIC DNA]</scope>
    <source>
        <strain evidence="2">UAMH 139</strain>
    </source>
</reference>